<dbReference type="UniPathway" id="UPA00277">
    <property type="reaction ID" value="UER00407"/>
</dbReference>
<keyword evidence="9 15" id="KW-0418">Kinase</keyword>
<evidence type="ECO:0000256" key="7">
    <source>
        <dbReference type="ARBA" id="ARBA00022695"/>
    </source>
</evidence>
<evidence type="ECO:0000256" key="9">
    <source>
        <dbReference type="ARBA" id="ARBA00022777"/>
    </source>
</evidence>
<dbReference type="InterPro" id="IPR023468">
    <property type="entry name" value="Riboflavin_kinase"/>
</dbReference>
<dbReference type="NCBIfam" id="NF004160">
    <property type="entry name" value="PRK05627.1-3"/>
    <property type="match status" value="1"/>
</dbReference>
<evidence type="ECO:0000256" key="11">
    <source>
        <dbReference type="ARBA" id="ARBA00022840"/>
    </source>
</evidence>
<comment type="caution">
    <text evidence="17">The sequence shown here is derived from an EMBL/GenBank/DDBJ whole genome shotgun (WGS) entry which is preliminary data.</text>
</comment>
<evidence type="ECO:0000313" key="17">
    <source>
        <dbReference type="EMBL" id="RDE51074.1"/>
    </source>
</evidence>
<dbReference type="Pfam" id="PF01687">
    <property type="entry name" value="Flavokinase"/>
    <property type="match status" value="1"/>
</dbReference>
<name>A0A369XMB7_9PROT</name>
<dbReference type="NCBIfam" id="NF004163">
    <property type="entry name" value="PRK05627.1-6"/>
    <property type="match status" value="1"/>
</dbReference>
<evidence type="ECO:0000259" key="16">
    <source>
        <dbReference type="SMART" id="SM00904"/>
    </source>
</evidence>
<reference evidence="17 18" key="1">
    <citation type="submission" date="2018-05" db="EMBL/GenBank/DDBJ databases">
        <title>Integrated omic analyses show evidence that a Ca. Accumulibacter phosphatis strain performs denitrification under micro-aerobic conditions.</title>
        <authorList>
            <person name="Camejo P.Y."/>
            <person name="Katherine M.D."/>
            <person name="Daniel N.R."/>
        </authorList>
    </citation>
    <scope>NUCLEOTIDE SEQUENCE [LARGE SCALE GENOMIC DNA]</scope>
    <source>
        <strain evidence="17">UW-LDO-IC</strain>
    </source>
</reference>
<dbReference type="FunFam" id="3.40.50.620:FF:000021">
    <property type="entry name" value="Riboflavin biosynthesis protein"/>
    <property type="match status" value="1"/>
</dbReference>
<comment type="catalytic activity">
    <reaction evidence="14 15">
        <text>FMN + ATP + H(+) = FAD + diphosphate</text>
        <dbReference type="Rhea" id="RHEA:17237"/>
        <dbReference type="ChEBI" id="CHEBI:15378"/>
        <dbReference type="ChEBI" id="CHEBI:30616"/>
        <dbReference type="ChEBI" id="CHEBI:33019"/>
        <dbReference type="ChEBI" id="CHEBI:57692"/>
        <dbReference type="ChEBI" id="CHEBI:58210"/>
        <dbReference type="EC" id="2.7.7.2"/>
    </reaction>
</comment>
<comment type="similarity">
    <text evidence="15">Belongs to the ribF family.</text>
</comment>
<dbReference type="InterPro" id="IPR015865">
    <property type="entry name" value="Riboflavin_kinase_bac/euk"/>
</dbReference>
<dbReference type="Proteomes" id="UP000253831">
    <property type="component" value="Unassembled WGS sequence"/>
</dbReference>
<dbReference type="NCBIfam" id="TIGR00083">
    <property type="entry name" value="ribF"/>
    <property type="match status" value="1"/>
</dbReference>
<accession>A0A369XMB7</accession>
<dbReference type="GO" id="GO:0006747">
    <property type="term" value="P:FAD biosynthetic process"/>
    <property type="evidence" value="ECO:0007669"/>
    <property type="project" value="UniProtKB-UniRule"/>
</dbReference>
<dbReference type="InterPro" id="IPR014729">
    <property type="entry name" value="Rossmann-like_a/b/a_fold"/>
</dbReference>
<evidence type="ECO:0000256" key="2">
    <source>
        <dbReference type="ARBA" id="ARBA00004726"/>
    </source>
</evidence>
<comment type="catalytic activity">
    <reaction evidence="13 15">
        <text>riboflavin + ATP = FMN + ADP + H(+)</text>
        <dbReference type="Rhea" id="RHEA:14357"/>
        <dbReference type="ChEBI" id="CHEBI:15378"/>
        <dbReference type="ChEBI" id="CHEBI:30616"/>
        <dbReference type="ChEBI" id="CHEBI:57986"/>
        <dbReference type="ChEBI" id="CHEBI:58210"/>
        <dbReference type="ChEBI" id="CHEBI:456216"/>
        <dbReference type="EC" id="2.7.1.26"/>
    </reaction>
</comment>
<evidence type="ECO:0000256" key="3">
    <source>
        <dbReference type="ARBA" id="ARBA00005201"/>
    </source>
</evidence>
<evidence type="ECO:0000256" key="1">
    <source>
        <dbReference type="ARBA" id="ARBA00002121"/>
    </source>
</evidence>
<evidence type="ECO:0000256" key="5">
    <source>
        <dbReference type="ARBA" id="ARBA00022643"/>
    </source>
</evidence>
<keyword evidence="4 15" id="KW-0285">Flavoprotein</keyword>
<keyword evidence="12" id="KW-0511">Multifunctional enzyme</keyword>
<dbReference type="PIRSF" id="PIRSF004491">
    <property type="entry name" value="FAD_Synth"/>
    <property type="match status" value="1"/>
</dbReference>
<evidence type="ECO:0000313" key="18">
    <source>
        <dbReference type="Proteomes" id="UP000253831"/>
    </source>
</evidence>
<dbReference type="PANTHER" id="PTHR22749:SF6">
    <property type="entry name" value="RIBOFLAVIN KINASE"/>
    <property type="match status" value="1"/>
</dbReference>
<keyword evidence="7 15" id="KW-0548">Nucleotidyltransferase</keyword>
<dbReference type="GO" id="GO:0009231">
    <property type="term" value="P:riboflavin biosynthetic process"/>
    <property type="evidence" value="ECO:0007669"/>
    <property type="project" value="InterPro"/>
</dbReference>
<dbReference type="Pfam" id="PF06574">
    <property type="entry name" value="FAD_syn"/>
    <property type="match status" value="1"/>
</dbReference>
<comment type="pathway">
    <text evidence="2 15">Cofactor biosynthesis; FAD biosynthesis; FAD from FMN: step 1/1.</text>
</comment>
<sequence length="320" mass="35043">MLVYRGYSRQAHSATVLTIGNFDGVHLGHRALLARLTATAANAGLPAAVLTFEPHPREFFAPQAAPSRLSTLREKLELLADDGVDLSYVCHFNAAFAALTAEAFIAQVLVDALRVRHLIVGDDFRFGARRSGDFALLRATGARLGFQVEAMHSVTLEGERASSSAVRDALQDGRLEHAARLLGRPYAIDGRVVRGEQLGRQLGFATANIRIKHQRPPLQGVFAVEVTGLPGGPQRGAANLGYRPSANQVTRPLLEVHLFDFCADIYGAHLSVRFLHKLRDEMKFPDFNALKAQIAADVEAAKAYFQFRDPPWLTTRKPST</sequence>
<protein>
    <recommendedName>
        <fullName evidence="15">Riboflavin biosynthesis protein</fullName>
    </recommendedName>
    <domain>
        <recommendedName>
            <fullName evidence="15">Riboflavin kinase</fullName>
            <ecNumber evidence="15">2.7.1.26</ecNumber>
        </recommendedName>
        <alternativeName>
            <fullName evidence="15">Flavokinase</fullName>
        </alternativeName>
    </domain>
    <domain>
        <recommendedName>
            <fullName evidence="15">FMN adenylyltransferase</fullName>
            <ecNumber evidence="15">2.7.7.2</ecNumber>
        </recommendedName>
        <alternativeName>
            <fullName evidence="15">FAD pyrophosphorylase</fullName>
        </alternativeName>
        <alternativeName>
            <fullName evidence="15">FAD synthase</fullName>
        </alternativeName>
    </domain>
</protein>
<evidence type="ECO:0000256" key="15">
    <source>
        <dbReference type="PIRNR" id="PIRNR004491"/>
    </source>
</evidence>
<dbReference type="PANTHER" id="PTHR22749">
    <property type="entry name" value="RIBOFLAVIN KINASE/FMN ADENYLYLTRANSFERASE"/>
    <property type="match status" value="1"/>
</dbReference>
<dbReference type="EC" id="2.7.1.26" evidence="15"/>
<proteinExistence type="inferred from homology"/>
<dbReference type="AlphaFoldDB" id="A0A369XMB7"/>
<dbReference type="GO" id="GO:0008531">
    <property type="term" value="F:riboflavin kinase activity"/>
    <property type="evidence" value="ECO:0007669"/>
    <property type="project" value="UniProtKB-UniRule"/>
</dbReference>
<evidence type="ECO:0000256" key="12">
    <source>
        <dbReference type="ARBA" id="ARBA00023268"/>
    </source>
</evidence>
<dbReference type="EMBL" id="QPGA01000011">
    <property type="protein sequence ID" value="RDE51074.1"/>
    <property type="molecule type" value="Genomic_DNA"/>
</dbReference>
<dbReference type="InterPro" id="IPR023465">
    <property type="entry name" value="Riboflavin_kinase_dom_sf"/>
</dbReference>
<dbReference type="SUPFAM" id="SSF52374">
    <property type="entry name" value="Nucleotidylyl transferase"/>
    <property type="match status" value="1"/>
</dbReference>
<dbReference type="Gene3D" id="3.40.50.620">
    <property type="entry name" value="HUPs"/>
    <property type="match status" value="1"/>
</dbReference>
<keyword evidence="11 15" id="KW-0067">ATP-binding</keyword>
<keyword evidence="8 15" id="KW-0547">Nucleotide-binding</keyword>
<keyword evidence="10 15" id="KW-0274">FAD</keyword>
<dbReference type="GO" id="GO:0005524">
    <property type="term" value="F:ATP binding"/>
    <property type="evidence" value="ECO:0007669"/>
    <property type="project" value="UniProtKB-UniRule"/>
</dbReference>
<dbReference type="SUPFAM" id="SSF82114">
    <property type="entry name" value="Riboflavin kinase-like"/>
    <property type="match status" value="1"/>
</dbReference>
<dbReference type="NCBIfam" id="NF004162">
    <property type="entry name" value="PRK05627.1-5"/>
    <property type="match status" value="1"/>
</dbReference>
<dbReference type="InterPro" id="IPR002606">
    <property type="entry name" value="Riboflavin_kinase_bac"/>
</dbReference>
<dbReference type="EC" id="2.7.7.2" evidence="15"/>
<keyword evidence="5 15" id="KW-0288">FMN</keyword>
<evidence type="ECO:0000256" key="13">
    <source>
        <dbReference type="ARBA" id="ARBA00047880"/>
    </source>
</evidence>
<dbReference type="UniPathway" id="UPA00276">
    <property type="reaction ID" value="UER00406"/>
</dbReference>
<evidence type="ECO:0000256" key="6">
    <source>
        <dbReference type="ARBA" id="ARBA00022679"/>
    </source>
</evidence>
<dbReference type="SMART" id="SM00904">
    <property type="entry name" value="Flavokinase"/>
    <property type="match status" value="1"/>
</dbReference>
<organism evidence="17 18">
    <name type="scientific">Candidatus Accumulibacter meliphilus</name>
    <dbReference type="NCBI Taxonomy" id="2211374"/>
    <lineage>
        <taxon>Bacteria</taxon>
        <taxon>Pseudomonadati</taxon>
        <taxon>Pseudomonadota</taxon>
        <taxon>Betaproteobacteria</taxon>
        <taxon>Candidatus Accumulibacter</taxon>
    </lineage>
</organism>
<dbReference type="InterPro" id="IPR015864">
    <property type="entry name" value="FAD_synthase"/>
</dbReference>
<dbReference type="NCBIfam" id="NF004159">
    <property type="entry name" value="PRK05627.1-2"/>
    <property type="match status" value="1"/>
</dbReference>
<evidence type="ECO:0000256" key="14">
    <source>
        <dbReference type="ARBA" id="ARBA00049494"/>
    </source>
</evidence>
<evidence type="ECO:0000256" key="8">
    <source>
        <dbReference type="ARBA" id="ARBA00022741"/>
    </source>
</evidence>
<keyword evidence="6 15" id="KW-0808">Transferase</keyword>
<evidence type="ECO:0000256" key="10">
    <source>
        <dbReference type="ARBA" id="ARBA00022827"/>
    </source>
</evidence>
<dbReference type="Gene3D" id="2.40.30.30">
    <property type="entry name" value="Riboflavin kinase-like"/>
    <property type="match status" value="1"/>
</dbReference>
<dbReference type="GO" id="GO:0009398">
    <property type="term" value="P:FMN biosynthetic process"/>
    <property type="evidence" value="ECO:0007669"/>
    <property type="project" value="UniProtKB-UniRule"/>
</dbReference>
<gene>
    <name evidence="17" type="ORF">DVS81_07985</name>
</gene>
<evidence type="ECO:0000256" key="4">
    <source>
        <dbReference type="ARBA" id="ARBA00022630"/>
    </source>
</evidence>
<dbReference type="CDD" id="cd02064">
    <property type="entry name" value="FAD_synthetase_N"/>
    <property type="match status" value="1"/>
</dbReference>
<comment type="pathway">
    <text evidence="3 15">Cofactor biosynthesis; FMN biosynthesis; FMN from riboflavin (ATP route): step 1/1.</text>
</comment>
<feature type="domain" description="Riboflavin kinase" evidence="16">
    <location>
        <begin position="181"/>
        <end position="306"/>
    </location>
</feature>
<dbReference type="GO" id="GO:0003919">
    <property type="term" value="F:FMN adenylyltransferase activity"/>
    <property type="evidence" value="ECO:0007669"/>
    <property type="project" value="UniProtKB-UniRule"/>
</dbReference>
<comment type="function">
    <text evidence="1">Catalyzes the phosphorylation of riboflavin to FMN followed by the adenylation of FMN to FAD.</text>
</comment>